<dbReference type="Pfam" id="PF18052">
    <property type="entry name" value="Rx_N"/>
    <property type="match status" value="1"/>
</dbReference>
<dbReference type="GO" id="GO:0051707">
    <property type="term" value="P:response to other organism"/>
    <property type="evidence" value="ECO:0007669"/>
    <property type="project" value="UniProtKB-ARBA"/>
</dbReference>
<dbReference type="EMBL" id="JAEACU010000001">
    <property type="protein sequence ID" value="KAH7547497.1"/>
    <property type="molecule type" value="Genomic_DNA"/>
</dbReference>
<dbReference type="InterPro" id="IPR041118">
    <property type="entry name" value="Rx_N"/>
</dbReference>
<dbReference type="PRINTS" id="PR00364">
    <property type="entry name" value="DISEASERSIST"/>
</dbReference>
<organism evidence="10 11">
    <name type="scientific">Ziziphus jujuba var. spinosa</name>
    <dbReference type="NCBI Taxonomy" id="714518"/>
    <lineage>
        <taxon>Eukaryota</taxon>
        <taxon>Viridiplantae</taxon>
        <taxon>Streptophyta</taxon>
        <taxon>Embryophyta</taxon>
        <taxon>Tracheophyta</taxon>
        <taxon>Spermatophyta</taxon>
        <taxon>Magnoliopsida</taxon>
        <taxon>eudicotyledons</taxon>
        <taxon>Gunneridae</taxon>
        <taxon>Pentapetalae</taxon>
        <taxon>rosids</taxon>
        <taxon>fabids</taxon>
        <taxon>Rosales</taxon>
        <taxon>Rhamnaceae</taxon>
        <taxon>Paliureae</taxon>
        <taxon>Ziziphus</taxon>
    </lineage>
</organism>
<dbReference type="OrthoDB" id="5279713at2759"/>
<dbReference type="InterPro" id="IPR027417">
    <property type="entry name" value="P-loop_NTPase"/>
</dbReference>
<feature type="coiled-coil region" evidence="5">
    <location>
        <begin position="21"/>
        <end position="55"/>
    </location>
</feature>
<evidence type="ECO:0000313" key="11">
    <source>
        <dbReference type="Proteomes" id="UP000813462"/>
    </source>
</evidence>
<evidence type="ECO:0008006" key="12">
    <source>
        <dbReference type="Google" id="ProtNLM"/>
    </source>
</evidence>
<evidence type="ECO:0000313" key="10">
    <source>
        <dbReference type="EMBL" id="KAH7547497.1"/>
    </source>
</evidence>
<keyword evidence="2" id="KW-0547">Nucleotide-binding</keyword>
<dbReference type="PANTHER" id="PTHR36766:SF45">
    <property type="entry name" value="NB-ARC DOMAIN-CONTAINING PROTEIN"/>
    <property type="match status" value="1"/>
</dbReference>
<protein>
    <recommendedName>
        <fullName evidence="12">Disease resistance protein RGA3</fullName>
    </recommendedName>
</protein>
<dbReference type="GO" id="GO:0043531">
    <property type="term" value="F:ADP binding"/>
    <property type="evidence" value="ECO:0007669"/>
    <property type="project" value="InterPro"/>
</dbReference>
<dbReference type="AlphaFoldDB" id="A0A978W6B3"/>
<evidence type="ECO:0000259" key="7">
    <source>
        <dbReference type="Pfam" id="PF18052"/>
    </source>
</evidence>
<dbReference type="Gene3D" id="1.10.8.430">
    <property type="entry name" value="Helical domain of apoptotic protease-activating factors"/>
    <property type="match status" value="1"/>
</dbReference>
<dbReference type="Gene3D" id="3.80.10.10">
    <property type="entry name" value="Ribonuclease Inhibitor"/>
    <property type="match status" value="2"/>
</dbReference>
<dbReference type="InterPro" id="IPR042197">
    <property type="entry name" value="Apaf_helical"/>
</dbReference>
<dbReference type="Pfam" id="PF23598">
    <property type="entry name" value="LRR_14"/>
    <property type="match status" value="1"/>
</dbReference>
<evidence type="ECO:0000259" key="9">
    <source>
        <dbReference type="Pfam" id="PF23598"/>
    </source>
</evidence>
<dbReference type="FunFam" id="3.40.50.300:FF:001091">
    <property type="entry name" value="Probable disease resistance protein At1g61300"/>
    <property type="match status" value="1"/>
</dbReference>
<evidence type="ECO:0000256" key="2">
    <source>
        <dbReference type="ARBA" id="ARBA00022741"/>
    </source>
</evidence>
<dbReference type="Proteomes" id="UP000813462">
    <property type="component" value="Unassembled WGS sequence"/>
</dbReference>
<feature type="domain" description="Disease resistance N-terminal" evidence="7">
    <location>
        <begin position="6"/>
        <end position="91"/>
    </location>
</feature>
<accession>A0A978W6B3</accession>
<dbReference type="SUPFAM" id="SSF52540">
    <property type="entry name" value="P-loop containing nucleoside triphosphate hydrolases"/>
    <property type="match status" value="1"/>
</dbReference>
<dbReference type="InterPro" id="IPR055414">
    <property type="entry name" value="LRR_R13L4/SHOC2-like"/>
</dbReference>
<dbReference type="GO" id="GO:0005524">
    <property type="term" value="F:ATP binding"/>
    <property type="evidence" value="ECO:0007669"/>
    <property type="project" value="UniProtKB-KW"/>
</dbReference>
<keyword evidence="5" id="KW-0175">Coiled coil</keyword>
<dbReference type="Gene3D" id="1.10.10.10">
    <property type="entry name" value="Winged helix-like DNA-binding domain superfamily/Winged helix DNA-binding domain"/>
    <property type="match status" value="1"/>
</dbReference>
<keyword evidence="1" id="KW-0677">Repeat</keyword>
<name>A0A978W6B3_ZIZJJ</name>
<dbReference type="GO" id="GO:0006952">
    <property type="term" value="P:defense response"/>
    <property type="evidence" value="ECO:0007669"/>
    <property type="project" value="UniProtKB-KW"/>
</dbReference>
<dbReference type="Pfam" id="PF23559">
    <property type="entry name" value="WHD_DRP"/>
    <property type="match status" value="1"/>
</dbReference>
<proteinExistence type="predicted"/>
<evidence type="ECO:0000256" key="1">
    <source>
        <dbReference type="ARBA" id="ARBA00022737"/>
    </source>
</evidence>
<evidence type="ECO:0000256" key="3">
    <source>
        <dbReference type="ARBA" id="ARBA00022821"/>
    </source>
</evidence>
<dbReference type="InterPro" id="IPR002182">
    <property type="entry name" value="NB-ARC"/>
</dbReference>
<feature type="domain" description="NB-ARC" evidence="6">
    <location>
        <begin position="204"/>
        <end position="362"/>
    </location>
</feature>
<dbReference type="InterPro" id="IPR036388">
    <property type="entry name" value="WH-like_DNA-bd_sf"/>
</dbReference>
<dbReference type="InterPro" id="IPR032675">
    <property type="entry name" value="LRR_dom_sf"/>
</dbReference>
<evidence type="ECO:0000259" key="6">
    <source>
        <dbReference type="Pfam" id="PF00931"/>
    </source>
</evidence>
<keyword evidence="3" id="KW-0611">Plant defense</keyword>
<sequence length="991" mass="113216">MAEYLVSSILEQLGSITRGWLEEKVKLIKGVEETVEKLQSNLQGIRAVLEDAEKKQLNDASVRDWLEKLKEVSFDMDDVLDEWVASILKSEIDPAERGKNDDVLYSKNEVCFSMPCCFCFPRIKRLSLRHNIAVKIKELNDRLDLIANEKDRYSFNSVDASSFIAQTERPQSTSFVAVSEIHGREKDKSMLKSMLLSYSGDGRGGLDIIPIVGMGGLGKTTLAQIVYNDDQIVAHFDKRVWVCVSEPFVEIKIAKAILEGLDSKDEVSTQLETCLQRVRRDIEGKKFLLVLDDVWTEDDQKWEQLKQPLKYGGAGSKIVVTTRKKEVGIMMGASTRNGKVVYLEGLPEDDCWLIFKQLAFFENEEDQEHLEEIGRKVVRKCKGMPLVAKILGNLMRFKKSISQWEDILHSEIWQLRDTNTKVFAPFLLSYYDLSPLERRCFSYCSIFPKGYPINNIDLIQMWVSQGFLGCSTFPEKEGENCFQKLAMRFFFQELKQEYDGSISCKMHDIVHDFAQFLTKTECFSLVVEGVEEKRFGEDGKARHLTFVLPSEATFPTSSLHNEKNLRSLFISGGDTSTENTSSALGSFLRLTSLRTLYLSRLEIIESDIGKMMHLRYLNLTTNYYLPELPESLCDLCNLQTLRVNTPTLRRLPEGIGKLINLRRFNVEECDLLEGFPKGFGKLASLFALDCLVVPEENKSAYFNMEDLEKLRNLVLQGSLCINRCRNLEIEDEVKKLKLMNRKYIGILKLRFGRIKEPQTIESDVHMLEALKPNSNLKSLEICDFMGTTLSPTWITSLTNLRSLSLECCSSCETLEIPLGKLPLLESVRIKYMGNVTKADFVGMSNTDADTDEDSSMAKNNTLFPKLQQFLLYRMNRLREWIGSGAAAAATTRNRNLTIMPCLHSLEIVGCHLLQELPDFIQRIPLQKLTIRECRFLSNACQIWGSQWFKISHIPNIQIDSKVVKKQTKHSADSEKTFFFNRGEIVPEDELV</sequence>
<dbReference type="PANTHER" id="PTHR36766">
    <property type="entry name" value="PLANT BROAD-SPECTRUM MILDEW RESISTANCE PROTEIN RPW8"/>
    <property type="match status" value="1"/>
</dbReference>
<evidence type="ECO:0000256" key="4">
    <source>
        <dbReference type="ARBA" id="ARBA00022840"/>
    </source>
</evidence>
<reference evidence="10" key="1">
    <citation type="journal article" date="2021" name="Front. Plant Sci.">
        <title>Chromosome-Scale Genome Assembly for Chinese Sour Jujube and Insights Into Its Genome Evolution and Domestication Signature.</title>
        <authorList>
            <person name="Shen L.-Y."/>
            <person name="Luo H."/>
            <person name="Wang X.-L."/>
            <person name="Wang X.-M."/>
            <person name="Qiu X.-J."/>
            <person name="Liu H."/>
            <person name="Zhou S.-S."/>
            <person name="Jia K.-H."/>
            <person name="Nie S."/>
            <person name="Bao Y.-T."/>
            <person name="Zhang R.-G."/>
            <person name="Yun Q.-Z."/>
            <person name="Chai Y.-H."/>
            <person name="Lu J.-Y."/>
            <person name="Li Y."/>
            <person name="Zhao S.-W."/>
            <person name="Mao J.-F."/>
            <person name="Jia S.-G."/>
            <person name="Mao Y.-M."/>
        </authorList>
    </citation>
    <scope>NUCLEOTIDE SEQUENCE</scope>
    <source>
        <strain evidence="10">AT0</strain>
        <tissue evidence="10">Leaf</tissue>
    </source>
</reference>
<dbReference type="SUPFAM" id="SSF52058">
    <property type="entry name" value="L domain-like"/>
    <property type="match status" value="1"/>
</dbReference>
<gene>
    <name evidence="10" type="ORF">FEM48_Zijuj01G0316300</name>
</gene>
<keyword evidence="4" id="KW-0067">ATP-binding</keyword>
<evidence type="ECO:0000256" key="5">
    <source>
        <dbReference type="SAM" id="Coils"/>
    </source>
</evidence>
<feature type="domain" description="Disease resistance protein winged helix" evidence="8">
    <location>
        <begin position="446"/>
        <end position="514"/>
    </location>
</feature>
<dbReference type="Pfam" id="PF00931">
    <property type="entry name" value="NB-ARC"/>
    <property type="match status" value="1"/>
</dbReference>
<comment type="caution">
    <text evidence="10">The sequence shown here is derived from an EMBL/GenBank/DDBJ whole genome shotgun (WGS) entry which is preliminary data.</text>
</comment>
<feature type="domain" description="Disease resistance R13L4/SHOC-2-like LRR" evidence="9">
    <location>
        <begin position="565"/>
        <end position="872"/>
    </location>
</feature>
<dbReference type="InterPro" id="IPR038005">
    <property type="entry name" value="RX-like_CC"/>
</dbReference>
<dbReference type="InterPro" id="IPR058922">
    <property type="entry name" value="WHD_DRP"/>
</dbReference>
<dbReference type="Gene3D" id="1.20.5.4130">
    <property type="match status" value="1"/>
</dbReference>
<dbReference type="Gene3D" id="3.40.50.300">
    <property type="entry name" value="P-loop containing nucleotide triphosphate hydrolases"/>
    <property type="match status" value="1"/>
</dbReference>
<dbReference type="CDD" id="cd14798">
    <property type="entry name" value="RX-CC_like"/>
    <property type="match status" value="1"/>
</dbReference>
<evidence type="ECO:0000259" key="8">
    <source>
        <dbReference type="Pfam" id="PF23559"/>
    </source>
</evidence>